<protein>
    <submittedName>
        <fullName evidence="1">Uncharacterized protein</fullName>
    </submittedName>
</protein>
<dbReference type="EMBL" id="ABFZ02000023">
    <property type="protein sequence ID" value="EDS13279.1"/>
    <property type="molecule type" value="Genomic_DNA"/>
</dbReference>
<evidence type="ECO:0000313" key="1">
    <source>
        <dbReference type="EMBL" id="EDS13279.1"/>
    </source>
</evidence>
<evidence type="ECO:0000313" key="2">
    <source>
        <dbReference type="Proteomes" id="UP000004713"/>
    </source>
</evidence>
<dbReference type="HOGENOM" id="CLU_475437_0_0_10"/>
<dbReference type="eggNOG" id="ENOG5032ZJX">
    <property type="taxonomic scope" value="Bacteria"/>
</dbReference>
<dbReference type="Proteomes" id="UP000004713">
    <property type="component" value="Unassembled WGS sequence"/>
</dbReference>
<sequence>MVNGHFQYIVDIDIMEFHFQRICLEAFAVAGFALQHKVRHELHLYGDGSFALALLATAAFTVEAEMAGGIAHLFGEGLLCPKFAYFVVGLYVGYGVGTRGLADGVLVYKLYVAQISQVSADRGKLARSVGAFVQFAFEGAEEDIAYQCAFAGTRYAGDYGHYIERKAYVHAFQIVLAGACDFNILVPRATAFGHGNGFLAQKITHGVAVAVFLQILHVSLVDNLAAQTSGLGTDVDDIIGGPDDFFVMFHHDHRIAQLLQLAQDVYQLVRVAAVKSDARFVQNVETAHKTASQGSCQIDTLAFTAGQRIAEAVQGEVSQAYIQQEANAVVDFYKDAAGNVGIMLVQLQVVEEHFQFGNGQVYQFGDAASAHPYITGFGLQPRTVAFGTKGFAAITRQHNAVLYLVLVFLQHFKESIDTLEVAGSVPQHAALFVCQLVVGSENGESGFLRTAYHHVFPFAHFLAAPAHHGAVVYGKGAVGDDEMFVDAHDTSEAFAFRTCADGGVEREHLVVGLFKRDAVRLELGTETVQAGSAVRLVETQQAGSVTLVHGGFGGVGEAADGIFLAGNRHAVYQ</sequence>
<name>B0NVC6_BACSE</name>
<reference evidence="1 2" key="1">
    <citation type="submission" date="2007-11" db="EMBL/GenBank/DDBJ databases">
        <title>Draft genome sequence of Bacteroides stercoris(ATCC 43183).</title>
        <authorList>
            <person name="Sudarsanam P."/>
            <person name="Ley R."/>
            <person name="Guruge J."/>
            <person name="Turnbaugh P.J."/>
            <person name="Mahowald M."/>
            <person name="Liep D."/>
            <person name="Gordon J."/>
        </authorList>
    </citation>
    <scope>NUCLEOTIDE SEQUENCE [LARGE SCALE GENOMIC DNA]</scope>
    <source>
        <strain evidence="1 2">ATCC 43183</strain>
    </source>
</reference>
<dbReference type="AlphaFoldDB" id="B0NVC6"/>
<reference evidence="1 2" key="2">
    <citation type="submission" date="2007-11" db="EMBL/GenBank/DDBJ databases">
        <authorList>
            <person name="Fulton L."/>
            <person name="Clifton S."/>
            <person name="Fulton B."/>
            <person name="Xu J."/>
            <person name="Minx P."/>
            <person name="Pepin K.H."/>
            <person name="Johnson M."/>
            <person name="Thiruvilangam P."/>
            <person name="Bhonagiri V."/>
            <person name="Nash W.E."/>
            <person name="Mardis E.R."/>
            <person name="Wilson R.K."/>
        </authorList>
    </citation>
    <scope>NUCLEOTIDE SEQUENCE [LARGE SCALE GENOMIC DNA]</scope>
    <source>
        <strain evidence="1 2">ATCC 43183</strain>
    </source>
</reference>
<organism evidence="1 2">
    <name type="scientific">Bacteroides stercoris ATCC 43183</name>
    <dbReference type="NCBI Taxonomy" id="449673"/>
    <lineage>
        <taxon>Bacteria</taxon>
        <taxon>Pseudomonadati</taxon>
        <taxon>Bacteroidota</taxon>
        <taxon>Bacteroidia</taxon>
        <taxon>Bacteroidales</taxon>
        <taxon>Bacteroidaceae</taxon>
        <taxon>Bacteroides</taxon>
    </lineage>
</organism>
<dbReference type="AntiFam" id="ANF00159">
    <property type="entry name" value="Shadow ORF (opposite uvrA)"/>
</dbReference>
<accession>B0NVC6</accession>
<gene>
    <name evidence="1" type="ORF">BACSTE_03458</name>
</gene>
<comment type="caution">
    <text evidence="1">The sequence shown here is derived from an EMBL/GenBank/DDBJ whole genome shotgun (WGS) entry which is preliminary data.</text>
</comment>
<proteinExistence type="predicted"/>